<evidence type="ECO:0000256" key="2">
    <source>
        <dbReference type="SAM" id="Phobius"/>
    </source>
</evidence>
<evidence type="ECO:0000313" key="4">
    <source>
        <dbReference type="EMBL" id="KAI9255223.1"/>
    </source>
</evidence>
<keyword evidence="5" id="KW-1185">Reference proteome</keyword>
<keyword evidence="2" id="KW-0472">Membrane</keyword>
<sequence length="605" mass="68612">MSHHLTSPSEWVAPTVSLLSLAILPLGPILFPRAYLILLFTYFFVFLYSQVNHLCKFYLTARRMRRTINKWNARLAATTPSSSCKTLSGHNDNKNNINGNNNDHHTTHHSDHHHHHPMVDNSIASTSSRIESPNLTRERMVDIEEKLQYYEDPRFMHAFIIPNYCEPEALLRDTIGRLASHRNAKTHSIIILAMEQSEAGYEEKGRRIQEAFAGQFLQFIVTGHPSNIPGESRGKGSNVAYAARHGCAELSERIDRRRVILTVTDSDSAIPELYVREMEDTLNKADDPYHLLLAPPIFFSRNCFEVPAAVRVTDITWSAMVMSNLGNSRGIAFPCSTYSLSMVLAERVGYWDTGADAVGEDMHMFLKCFFKTNGQARTVPIHVPINLTNVQTNGYLSNINARYIQAKRHYNGVADVAYTLRNAMKQSTPSSSSYSCSPSFSNGYDKLLVCLKVLEAHMIPVTSGWLMFAAVPLMQFILFPPYPLFALVSPMENPILTSDFYANLWNIVRLLTVFLPFPLFGTLAVYEHMHRSVDRELLRKVESRRWTNLFDYVTLPIAAWLFMTLPSTLACVKRLRKKEEQYIVAEKFFKDDGSAATGKIEALVV</sequence>
<dbReference type="Proteomes" id="UP001209540">
    <property type="component" value="Unassembled WGS sequence"/>
</dbReference>
<gene>
    <name evidence="4" type="ORF">BDA99DRAFT_562489</name>
</gene>
<feature type="compositionally biased region" description="Polar residues" evidence="1">
    <location>
        <begin position="80"/>
        <end position="89"/>
    </location>
</feature>
<reference evidence="4" key="2">
    <citation type="submission" date="2023-02" db="EMBL/GenBank/DDBJ databases">
        <authorList>
            <consortium name="DOE Joint Genome Institute"/>
            <person name="Mondo S.J."/>
            <person name="Chang Y."/>
            <person name="Wang Y."/>
            <person name="Ahrendt S."/>
            <person name="Andreopoulos W."/>
            <person name="Barry K."/>
            <person name="Beard J."/>
            <person name="Benny G.L."/>
            <person name="Blankenship S."/>
            <person name="Bonito G."/>
            <person name="Cuomo C."/>
            <person name="Desiro A."/>
            <person name="Gervers K.A."/>
            <person name="Hundley H."/>
            <person name="Kuo A."/>
            <person name="LaButti K."/>
            <person name="Lang B.F."/>
            <person name="Lipzen A."/>
            <person name="O'Donnell K."/>
            <person name="Pangilinan J."/>
            <person name="Reynolds N."/>
            <person name="Sandor L."/>
            <person name="Smith M.W."/>
            <person name="Tsang A."/>
            <person name="Grigoriev I.V."/>
            <person name="Stajich J.E."/>
            <person name="Spatafora J.W."/>
        </authorList>
    </citation>
    <scope>NUCLEOTIDE SEQUENCE</scope>
    <source>
        <strain evidence="4">RSA 2281</strain>
    </source>
</reference>
<dbReference type="InterPro" id="IPR001173">
    <property type="entry name" value="Glyco_trans_2-like"/>
</dbReference>
<accession>A0AAD5JV04</accession>
<keyword evidence="2" id="KW-0812">Transmembrane</keyword>
<organism evidence="4 5">
    <name type="scientific">Phascolomyces articulosus</name>
    <dbReference type="NCBI Taxonomy" id="60185"/>
    <lineage>
        <taxon>Eukaryota</taxon>
        <taxon>Fungi</taxon>
        <taxon>Fungi incertae sedis</taxon>
        <taxon>Mucoromycota</taxon>
        <taxon>Mucoromycotina</taxon>
        <taxon>Mucoromycetes</taxon>
        <taxon>Mucorales</taxon>
        <taxon>Lichtheimiaceae</taxon>
        <taxon>Phascolomyces</taxon>
    </lineage>
</organism>
<dbReference type="PANTHER" id="PTHR36851:SF1">
    <property type="entry name" value="GLYCO_TRANS_2-LIKE DOMAIN-CONTAINING PROTEIN"/>
    <property type="match status" value="1"/>
</dbReference>
<dbReference type="InterPro" id="IPR029044">
    <property type="entry name" value="Nucleotide-diphossugar_trans"/>
</dbReference>
<name>A0AAD5JV04_9FUNG</name>
<evidence type="ECO:0000259" key="3">
    <source>
        <dbReference type="Pfam" id="PF13632"/>
    </source>
</evidence>
<feature type="region of interest" description="Disordered" evidence="1">
    <location>
        <begin position="80"/>
        <end position="120"/>
    </location>
</feature>
<proteinExistence type="predicted"/>
<keyword evidence="2" id="KW-1133">Transmembrane helix</keyword>
<dbReference type="PANTHER" id="PTHR36851">
    <property type="entry name" value="UNNAMED PRODUCT"/>
    <property type="match status" value="1"/>
</dbReference>
<feature type="transmembrane region" description="Helical" evidence="2">
    <location>
        <begin position="37"/>
        <end position="59"/>
    </location>
</feature>
<feature type="transmembrane region" description="Helical" evidence="2">
    <location>
        <begin position="504"/>
        <end position="526"/>
    </location>
</feature>
<dbReference type="AlphaFoldDB" id="A0AAD5JV04"/>
<dbReference type="EMBL" id="JAIXMP010000023">
    <property type="protein sequence ID" value="KAI9255223.1"/>
    <property type="molecule type" value="Genomic_DNA"/>
</dbReference>
<feature type="transmembrane region" description="Helical" evidence="2">
    <location>
        <begin position="546"/>
        <end position="565"/>
    </location>
</feature>
<evidence type="ECO:0000256" key="1">
    <source>
        <dbReference type="SAM" id="MobiDB-lite"/>
    </source>
</evidence>
<protein>
    <recommendedName>
        <fullName evidence="3">Glycosyltransferase 2-like domain-containing protein</fullName>
    </recommendedName>
</protein>
<comment type="caution">
    <text evidence="4">The sequence shown here is derived from an EMBL/GenBank/DDBJ whole genome shotgun (WGS) entry which is preliminary data.</text>
</comment>
<dbReference type="SUPFAM" id="SSF53448">
    <property type="entry name" value="Nucleotide-diphospho-sugar transferases"/>
    <property type="match status" value="1"/>
</dbReference>
<feature type="transmembrane region" description="Helical" evidence="2">
    <location>
        <begin position="465"/>
        <end position="484"/>
    </location>
</feature>
<dbReference type="Pfam" id="PF13632">
    <property type="entry name" value="Glyco_trans_2_3"/>
    <property type="match status" value="1"/>
</dbReference>
<feature type="domain" description="Glycosyltransferase 2-like" evidence="3">
    <location>
        <begin position="261"/>
        <end position="473"/>
    </location>
</feature>
<reference evidence="4" key="1">
    <citation type="journal article" date="2022" name="IScience">
        <title>Evolution of zygomycete secretomes and the origins of terrestrial fungal ecologies.</title>
        <authorList>
            <person name="Chang Y."/>
            <person name="Wang Y."/>
            <person name="Mondo S."/>
            <person name="Ahrendt S."/>
            <person name="Andreopoulos W."/>
            <person name="Barry K."/>
            <person name="Beard J."/>
            <person name="Benny G.L."/>
            <person name="Blankenship S."/>
            <person name="Bonito G."/>
            <person name="Cuomo C."/>
            <person name="Desiro A."/>
            <person name="Gervers K.A."/>
            <person name="Hundley H."/>
            <person name="Kuo A."/>
            <person name="LaButti K."/>
            <person name="Lang B.F."/>
            <person name="Lipzen A."/>
            <person name="O'Donnell K."/>
            <person name="Pangilinan J."/>
            <person name="Reynolds N."/>
            <person name="Sandor L."/>
            <person name="Smith M.E."/>
            <person name="Tsang A."/>
            <person name="Grigoriev I.V."/>
            <person name="Stajich J.E."/>
            <person name="Spatafora J.W."/>
        </authorList>
    </citation>
    <scope>NUCLEOTIDE SEQUENCE</scope>
    <source>
        <strain evidence="4">RSA 2281</strain>
    </source>
</reference>
<evidence type="ECO:0000313" key="5">
    <source>
        <dbReference type="Proteomes" id="UP001209540"/>
    </source>
</evidence>